<evidence type="ECO:0000313" key="3">
    <source>
        <dbReference type="Proteomes" id="UP000177614"/>
    </source>
</evidence>
<gene>
    <name evidence="2" type="ORF">A2V81_00050</name>
</gene>
<dbReference type="Proteomes" id="UP000177614">
    <property type="component" value="Unassembled WGS sequence"/>
</dbReference>
<comment type="caution">
    <text evidence="2">The sequence shown here is derived from an EMBL/GenBank/DDBJ whole genome shotgun (WGS) entry which is preliminary data.</text>
</comment>
<organism evidence="2 3">
    <name type="scientific">Candidatus Abawacabacteria bacterium RBG_16_42_10</name>
    <dbReference type="NCBI Taxonomy" id="1817814"/>
    <lineage>
        <taxon>Bacteria</taxon>
        <taxon>Candidatus Abawacaibacteriota</taxon>
    </lineage>
</organism>
<dbReference type="AlphaFoldDB" id="A0A1F4XLB2"/>
<feature type="compositionally biased region" description="Basic and acidic residues" evidence="1">
    <location>
        <begin position="1"/>
        <end position="10"/>
    </location>
</feature>
<feature type="region of interest" description="Disordered" evidence="1">
    <location>
        <begin position="1"/>
        <end position="108"/>
    </location>
</feature>
<protein>
    <submittedName>
        <fullName evidence="2">Uncharacterized protein</fullName>
    </submittedName>
</protein>
<feature type="compositionally biased region" description="Low complexity" evidence="1">
    <location>
        <begin position="61"/>
        <end position="84"/>
    </location>
</feature>
<feature type="compositionally biased region" description="Polar residues" evidence="1">
    <location>
        <begin position="11"/>
        <end position="29"/>
    </location>
</feature>
<evidence type="ECO:0000256" key="1">
    <source>
        <dbReference type="SAM" id="MobiDB-lite"/>
    </source>
</evidence>
<sequence length="108" mass="11432">MDQSWGERAEQNQSDYQQGLPQEVPSSEIPSPDSEGMAKDFAQELFPQEYGASQGQLNNIPQSTSSPSIPSSPSFLSSPSPAVPAQDLATVPAQDLAQPTPTPTAPSF</sequence>
<dbReference type="STRING" id="1817814.A2V81_00050"/>
<proteinExistence type="predicted"/>
<name>A0A1F4XLB2_9BACT</name>
<evidence type="ECO:0000313" key="2">
    <source>
        <dbReference type="EMBL" id="OGC82446.1"/>
    </source>
</evidence>
<dbReference type="EMBL" id="MEWR01000006">
    <property type="protein sequence ID" value="OGC82446.1"/>
    <property type="molecule type" value="Genomic_DNA"/>
</dbReference>
<feature type="compositionally biased region" description="Polar residues" evidence="1">
    <location>
        <begin position="51"/>
        <end position="60"/>
    </location>
</feature>
<accession>A0A1F4XLB2</accession>
<reference evidence="2 3" key="1">
    <citation type="journal article" date="2016" name="Nat. Commun.">
        <title>Thousands of microbial genomes shed light on interconnected biogeochemical processes in an aquifer system.</title>
        <authorList>
            <person name="Anantharaman K."/>
            <person name="Brown C.T."/>
            <person name="Hug L.A."/>
            <person name="Sharon I."/>
            <person name="Castelle C.J."/>
            <person name="Probst A.J."/>
            <person name="Thomas B.C."/>
            <person name="Singh A."/>
            <person name="Wilkins M.J."/>
            <person name="Karaoz U."/>
            <person name="Brodie E.L."/>
            <person name="Williams K.H."/>
            <person name="Hubbard S.S."/>
            <person name="Banfield J.F."/>
        </authorList>
    </citation>
    <scope>NUCLEOTIDE SEQUENCE [LARGE SCALE GENOMIC DNA]</scope>
</reference>